<protein>
    <recommendedName>
        <fullName evidence="3">DUF3617 family protein</fullName>
    </recommendedName>
</protein>
<evidence type="ECO:0000313" key="2">
    <source>
        <dbReference type="Proteomes" id="UP000266693"/>
    </source>
</evidence>
<dbReference type="EMBL" id="QWLV01000006">
    <property type="protein sequence ID" value="RHW16931.1"/>
    <property type="molecule type" value="Genomic_DNA"/>
</dbReference>
<name>A0A396RTF9_9SPHN</name>
<comment type="caution">
    <text evidence="1">The sequence shown here is derived from an EMBL/GenBank/DDBJ whole genome shotgun (WGS) entry which is preliminary data.</text>
</comment>
<proteinExistence type="predicted"/>
<evidence type="ECO:0008006" key="3">
    <source>
        <dbReference type="Google" id="ProtNLM"/>
    </source>
</evidence>
<keyword evidence="2" id="KW-1185">Reference proteome</keyword>
<dbReference type="Proteomes" id="UP000266693">
    <property type="component" value="Unassembled WGS sequence"/>
</dbReference>
<dbReference type="OrthoDB" id="7448000at2"/>
<organism evidence="1 2">
    <name type="scientific">Sphingomonas gilva</name>
    <dbReference type="NCBI Taxonomy" id="2305907"/>
    <lineage>
        <taxon>Bacteria</taxon>
        <taxon>Pseudomonadati</taxon>
        <taxon>Pseudomonadota</taxon>
        <taxon>Alphaproteobacteria</taxon>
        <taxon>Sphingomonadales</taxon>
        <taxon>Sphingomonadaceae</taxon>
        <taxon>Sphingomonas</taxon>
    </lineage>
</organism>
<reference evidence="1 2" key="1">
    <citation type="submission" date="2018-08" db="EMBL/GenBank/DDBJ databases">
        <title>The multiple taxonomic identification of Sphingomonas gilva.</title>
        <authorList>
            <person name="Zhu D."/>
            <person name="Zheng S."/>
        </authorList>
    </citation>
    <scope>NUCLEOTIDE SEQUENCE [LARGE SCALE GENOMIC DNA]</scope>
    <source>
        <strain evidence="1 2">ZDH117</strain>
    </source>
</reference>
<dbReference type="AlphaFoldDB" id="A0A396RTF9"/>
<evidence type="ECO:0000313" key="1">
    <source>
        <dbReference type="EMBL" id="RHW16931.1"/>
    </source>
</evidence>
<gene>
    <name evidence="1" type="ORF">D1610_12385</name>
</gene>
<dbReference type="RefSeq" id="WP_118864512.1">
    <property type="nucleotide sequence ID" value="NZ_QWLV01000006.1"/>
</dbReference>
<accession>A0A396RTF9</accession>
<sequence>MRIATAALLLLAACDGGIASGESAGERLEEAAIARGVIPDPESLDVAGAYGRGADSLCVIERDGDLRLGVDVAYGGDLGCTARGTARQDGEDIDIMLEGADGCRFTARFDGAKLAFPGRLPASCAAFCDAPASLAGMTVDRLSDAASEVRAMRGQQGGLLCGGD</sequence>